<protein>
    <recommendedName>
        <fullName evidence="3">HEPN domain-containing protein</fullName>
    </recommendedName>
</protein>
<evidence type="ECO:0008006" key="3">
    <source>
        <dbReference type="Google" id="ProtNLM"/>
    </source>
</evidence>
<comment type="caution">
    <text evidence="1">The sequence shown here is derived from an EMBL/GenBank/DDBJ whole genome shotgun (WGS) entry which is preliminary data.</text>
</comment>
<gene>
    <name evidence="1" type="ORF">OMM_02430</name>
</gene>
<evidence type="ECO:0000313" key="1">
    <source>
        <dbReference type="EMBL" id="ETR71510.1"/>
    </source>
</evidence>
<evidence type="ECO:0000313" key="2">
    <source>
        <dbReference type="Proteomes" id="UP000189670"/>
    </source>
</evidence>
<dbReference type="EMBL" id="ATBP01000259">
    <property type="protein sequence ID" value="ETR71510.1"/>
    <property type="molecule type" value="Genomic_DNA"/>
</dbReference>
<proteinExistence type="predicted"/>
<dbReference type="AlphaFoldDB" id="A0A1V1P9L1"/>
<organism evidence="1 2">
    <name type="scientific">Candidatus Magnetoglobus multicellularis str. Araruama</name>
    <dbReference type="NCBI Taxonomy" id="890399"/>
    <lineage>
        <taxon>Bacteria</taxon>
        <taxon>Pseudomonadati</taxon>
        <taxon>Thermodesulfobacteriota</taxon>
        <taxon>Desulfobacteria</taxon>
        <taxon>Desulfobacterales</taxon>
        <taxon>Desulfobacteraceae</taxon>
        <taxon>Candidatus Magnetoglobus</taxon>
    </lineage>
</organism>
<dbReference type="Proteomes" id="UP000189670">
    <property type="component" value="Unassembled WGS sequence"/>
</dbReference>
<sequence length="172" mass="20018">MLAKDKDWARGYAKQALSDLNARETLVRGNAEKCHRLHFLQMAAEKMCKAYLTIANGHENVKKIHAYVARNLPIIARQFYSLNNNNNEISRWELSEIKRLSHEIEILAPACDHGDLRKDNSEYPWQDEKGNIQTPCEYKFPHIDDGSRAIIRLIRLIRSASEYYSFEQSPKE</sequence>
<reference evidence="2" key="1">
    <citation type="submission" date="2012-11" db="EMBL/GenBank/DDBJ databases">
        <authorList>
            <person name="Lucero-Rivera Y.E."/>
            <person name="Tovar-Ramirez D."/>
        </authorList>
    </citation>
    <scope>NUCLEOTIDE SEQUENCE [LARGE SCALE GENOMIC DNA]</scope>
    <source>
        <strain evidence="2">Araruama</strain>
    </source>
</reference>
<name>A0A1V1P9L1_9BACT</name>
<accession>A0A1V1P9L1</accession>